<feature type="region of interest" description="Disordered" evidence="1">
    <location>
        <begin position="1"/>
        <end position="27"/>
    </location>
</feature>
<sequence length="193" mass="22687">MRASTEPQQRKSKEEKKREKKGRTEPKLFTLQNQEDILKNHDIKCGSKAEVDLSDITGSFRRIDTVEADNVSTLWKEEKEKYIEYIRTNIFQNFVNFFSDNQTVELSKESKKRKLHEDAEATKLLEIGLQALAEKANVAGDTVNIYLHRHNISKFDLYEWKHFNCGQKNRPTIFLFQDSKGMFRAVNWSTRSH</sequence>
<protein>
    <submittedName>
        <fullName evidence="2">Uncharacterized protein</fullName>
    </submittedName>
</protein>
<reference evidence="2 3" key="2">
    <citation type="journal article" date="2019" name="G3 (Bethesda)">
        <title>Hybrid Assembly of the Genome of the Entomopathogenic Nematode Steinernema carpocapsae Identifies the X-Chromosome.</title>
        <authorList>
            <person name="Serra L."/>
            <person name="Macchietto M."/>
            <person name="Macias-Munoz A."/>
            <person name="McGill C.J."/>
            <person name="Rodriguez I.M."/>
            <person name="Rodriguez B."/>
            <person name="Murad R."/>
            <person name="Mortazavi A."/>
        </authorList>
    </citation>
    <scope>NUCLEOTIDE SEQUENCE [LARGE SCALE GENOMIC DNA]</scope>
    <source>
        <strain evidence="2 3">ALL</strain>
    </source>
</reference>
<accession>A0A4U5PFK1</accession>
<organism evidence="2 3">
    <name type="scientific">Steinernema carpocapsae</name>
    <name type="common">Entomopathogenic nematode</name>
    <dbReference type="NCBI Taxonomy" id="34508"/>
    <lineage>
        <taxon>Eukaryota</taxon>
        <taxon>Metazoa</taxon>
        <taxon>Ecdysozoa</taxon>
        <taxon>Nematoda</taxon>
        <taxon>Chromadorea</taxon>
        <taxon>Rhabditida</taxon>
        <taxon>Tylenchina</taxon>
        <taxon>Panagrolaimomorpha</taxon>
        <taxon>Strongyloidoidea</taxon>
        <taxon>Steinernematidae</taxon>
        <taxon>Steinernema</taxon>
    </lineage>
</organism>
<dbReference type="EMBL" id="AZBU02000002">
    <property type="protein sequence ID" value="TKR95166.1"/>
    <property type="molecule type" value="Genomic_DNA"/>
</dbReference>
<dbReference type="Proteomes" id="UP000298663">
    <property type="component" value="Unassembled WGS sequence"/>
</dbReference>
<evidence type="ECO:0000256" key="1">
    <source>
        <dbReference type="SAM" id="MobiDB-lite"/>
    </source>
</evidence>
<feature type="compositionally biased region" description="Basic and acidic residues" evidence="1">
    <location>
        <begin position="8"/>
        <end position="26"/>
    </location>
</feature>
<comment type="caution">
    <text evidence="2">The sequence shown here is derived from an EMBL/GenBank/DDBJ whole genome shotgun (WGS) entry which is preliminary data.</text>
</comment>
<gene>
    <name evidence="2" type="ORF">L596_009369</name>
</gene>
<dbReference type="AlphaFoldDB" id="A0A4U5PFK1"/>
<reference evidence="2 3" key="1">
    <citation type="journal article" date="2015" name="Genome Biol.">
        <title>Comparative genomics of Steinernema reveals deeply conserved gene regulatory networks.</title>
        <authorList>
            <person name="Dillman A.R."/>
            <person name="Macchietto M."/>
            <person name="Porter C.F."/>
            <person name="Rogers A."/>
            <person name="Williams B."/>
            <person name="Antoshechkin I."/>
            <person name="Lee M.M."/>
            <person name="Goodwin Z."/>
            <person name="Lu X."/>
            <person name="Lewis E.E."/>
            <person name="Goodrich-Blair H."/>
            <person name="Stock S.P."/>
            <person name="Adams B.J."/>
            <person name="Sternberg P.W."/>
            <person name="Mortazavi A."/>
        </authorList>
    </citation>
    <scope>NUCLEOTIDE SEQUENCE [LARGE SCALE GENOMIC DNA]</scope>
    <source>
        <strain evidence="2 3">ALL</strain>
    </source>
</reference>
<name>A0A4U5PFK1_STECR</name>
<keyword evidence="3" id="KW-1185">Reference proteome</keyword>
<evidence type="ECO:0000313" key="3">
    <source>
        <dbReference type="Proteomes" id="UP000298663"/>
    </source>
</evidence>
<evidence type="ECO:0000313" key="2">
    <source>
        <dbReference type="EMBL" id="TKR95166.1"/>
    </source>
</evidence>
<proteinExistence type="predicted"/>